<evidence type="ECO:0000313" key="8">
    <source>
        <dbReference type="Proteomes" id="UP000001307"/>
    </source>
</evidence>
<dbReference type="GO" id="GO:0060070">
    <property type="term" value="P:canonical Wnt signaling pathway"/>
    <property type="evidence" value="ECO:0007669"/>
    <property type="project" value="TreeGrafter"/>
</dbReference>
<keyword evidence="5" id="KW-0732">Signal</keyword>
<proteinExistence type="predicted"/>
<comment type="caution">
    <text evidence="3">Lacks conserved residue(s) required for the propagation of feature annotation.</text>
</comment>
<feature type="disulfide bond" evidence="3">
    <location>
        <begin position="142"/>
        <end position="166"/>
    </location>
</feature>
<organism evidence="7">
    <name type="scientific">Oikopleura dioica</name>
    <name type="common">Tunicate</name>
    <dbReference type="NCBI Taxonomy" id="34765"/>
    <lineage>
        <taxon>Eukaryota</taxon>
        <taxon>Metazoa</taxon>
        <taxon>Chordata</taxon>
        <taxon>Tunicata</taxon>
        <taxon>Appendicularia</taxon>
        <taxon>Copelata</taxon>
        <taxon>Oikopleuridae</taxon>
        <taxon>Oikopleura</taxon>
    </lineage>
</organism>
<dbReference type="PANTHER" id="PTHR11309">
    <property type="entry name" value="FRIZZLED"/>
    <property type="match status" value="1"/>
</dbReference>
<feature type="chain" id="PRO_5003193364" description="FZ domain-containing protein" evidence="5">
    <location>
        <begin position="20"/>
        <end position="315"/>
    </location>
</feature>
<evidence type="ECO:0000256" key="2">
    <source>
        <dbReference type="ARBA" id="ARBA00023157"/>
    </source>
</evidence>
<evidence type="ECO:0000313" key="7">
    <source>
        <dbReference type="EMBL" id="CBY13644.1"/>
    </source>
</evidence>
<dbReference type="GO" id="GO:0005615">
    <property type="term" value="C:extracellular space"/>
    <property type="evidence" value="ECO:0007669"/>
    <property type="project" value="TreeGrafter"/>
</dbReference>
<feature type="signal peptide" evidence="5">
    <location>
        <begin position="1"/>
        <end position="19"/>
    </location>
</feature>
<dbReference type="GO" id="GO:0017147">
    <property type="term" value="F:Wnt-protein binding"/>
    <property type="evidence" value="ECO:0007669"/>
    <property type="project" value="TreeGrafter"/>
</dbReference>
<dbReference type="PROSITE" id="PS50038">
    <property type="entry name" value="FZ"/>
    <property type="match status" value="1"/>
</dbReference>
<dbReference type="FunCoup" id="E4XVC6">
    <property type="interactions" value="20"/>
</dbReference>
<dbReference type="InParanoid" id="E4XVC6"/>
<dbReference type="OrthoDB" id="5985572at2759"/>
<evidence type="ECO:0000256" key="5">
    <source>
        <dbReference type="SAM" id="SignalP"/>
    </source>
</evidence>
<dbReference type="InterPro" id="IPR015526">
    <property type="entry name" value="Frizzled/SFRP"/>
</dbReference>
<dbReference type="Pfam" id="PF01392">
    <property type="entry name" value="Fz"/>
    <property type="match status" value="1"/>
</dbReference>
<sequence length="315" mass="36238">MRALLINLLLLTAARRSRDGHSGNKDNSKTEKESGLENLVSKEISQYGWPGQHECVEIPKEFEICHNITGSGQFYRTMWLPNFMKHETLDEVIQQSRSWKPVLSREKIEEVKEVQKFICSMYAPVCLPSGPKMMIPPCRELCESVKDQLLPKLQENRFGWPDSLACDRFPRQADKGGLCIPPDEKRSSRPSEKNNELSKCRDPESFCLLGSVADNDEMTIREHFCSFDIVFIAKIKKIKARKRHIQIKFKIKKDKVDDNFTATEEKKLKKWFYLADAGNCYNAKKCSVLDNAKKGKNNLLVMAKNGRDEIKKTGF</sequence>
<dbReference type="InterPro" id="IPR036790">
    <property type="entry name" value="Frizzled_dom_sf"/>
</dbReference>
<evidence type="ECO:0000256" key="4">
    <source>
        <dbReference type="SAM" id="MobiDB-lite"/>
    </source>
</evidence>
<name>E4XVC6_OIKDI</name>
<evidence type="ECO:0000256" key="1">
    <source>
        <dbReference type="ARBA" id="ARBA00022473"/>
    </source>
</evidence>
<feature type="domain" description="FZ" evidence="6">
    <location>
        <begin position="50"/>
        <end position="182"/>
    </location>
</feature>
<feature type="disulfide bond" evidence="3">
    <location>
        <begin position="138"/>
        <end position="179"/>
    </location>
</feature>
<feature type="region of interest" description="Disordered" evidence="4">
    <location>
        <begin position="177"/>
        <end position="199"/>
    </location>
</feature>
<dbReference type="AlphaFoldDB" id="E4XVC6"/>
<evidence type="ECO:0000259" key="6">
    <source>
        <dbReference type="PROSITE" id="PS50038"/>
    </source>
</evidence>
<dbReference type="Proteomes" id="UP000001307">
    <property type="component" value="Unassembled WGS sequence"/>
</dbReference>
<dbReference type="GO" id="GO:0035567">
    <property type="term" value="P:non-canonical Wnt signaling pathway"/>
    <property type="evidence" value="ECO:0007669"/>
    <property type="project" value="TreeGrafter"/>
</dbReference>
<dbReference type="InterPro" id="IPR020067">
    <property type="entry name" value="Frizzled_dom"/>
</dbReference>
<reference evidence="7" key="1">
    <citation type="journal article" date="2010" name="Science">
        <title>Plasticity of animal genome architecture unmasked by rapid evolution of a pelagic tunicate.</title>
        <authorList>
            <person name="Denoeud F."/>
            <person name="Henriet S."/>
            <person name="Mungpakdee S."/>
            <person name="Aury J.M."/>
            <person name="Da Silva C."/>
            <person name="Brinkmann H."/>
            <person name="Mikhaleva J."/>
            <person name="Olsen L.C."/>
            <person name="Jubin C."/>
            <person name="Canestro C."/>
            <person name="Bouquet J.M."/>
            <person name="Danks G."/>
            <person name="Poulain J."/>
            <person name="Campsteijn C."/>
            <person name="Adamski M."/>
            <person name="Cross I."/>
            <person name="Yadetie F."/>
            <person name="Muffato M."/>
            <person name="Louis A."/>
            <person name="Butcher S."/>
            <person name="Tsagkogeorga G."/>
            <person name="Konrad A."/>
            <person name="Singh S."/>
            <person name="Jensen M.F."/>
            <person name="Cong E.H."/>
            <person name="Eikeseth-Otteraa H."/>
            <person name="Noel B."/>
            <person name="Anthouard V."/>
            <person name="Porcel B.M."/>
            <person name="Kachouri-Lafond R."/>
            <person name="Nishino A."/>
            <person name="Ugolini M."/>
            <person name="Chourrout P."/>
            <person name="Nishida H."/>
            <person name="Aasland R."/>
            <person name="Huzurbazar S."/>
            <person name="Westhof E."/>
            <person name="Delsuc F."/>
            <person name="Lehrach H."/>
            <person name="Reinhardt R."/>
            <person name="Weissenbach J."/>
            <person name="Roy S.W."/>
            <person name="Artiguenave F."/>
            <person name="Postlethwait J.H."/>
            <person name="Manak J.R."/>
            <person name="Thompson E.M."/>
            <person name="Jaillon O."/>
            <person name="Du Pasquier L."/>
            <person name="Boudinot P."/>
            <person name="Liberles D.A."/>
            <person name="Volff J.N."/>
            <person name="Philippe H."/>
            <person name="Lenhard B."/>
            <person name="Roest Crollius H."/>
            <person name="Wincker P."/>
            <person name="Chourrout D."/>
        </authorList>
    </citation>
    <scope>NUCLEOTIDE SEQUENCE [LARGE SCALE GENOMIC DNA]</scope>
</reference>
<keyword evidence="1" id="KW-0217">Developmental protein</keyword>
<accession>E4XVC6</accession>
<dbReference type="SUPFAM" id="SSF63501">
    <property type="entry name" value="Frizzled cysteine-rich domain"/>
    <property type="match status" value="1"/>
</dbReference>
<keyword evidence="8" id="KW-1185">Reference proteome</keyword>
<gene>
    <name evidence="7" type="ORF">GSOID_T00005455001</name>
</gene>
<dbReference type="EMBL" id="FN653208">
    <property type="protein sequence ID" value="CBY13644.1"/>
    <property type="molecule type" value="Genomic_DNA"/>
</dbReference>
<dbReference type="PANTHER" id="PTHR11309:SF148">
    <property type="entry name" value="SECRETED FRIZZLED-RELATED PROTEIN 1"/>
    <property type="match status" value="1"/>
</dbReference>
<feature type="compositionally biased region" description="Basic and acidic residues" evidence="4">
    <location>
        <begin position="182"/>
        <end position="199"/>
    </location>
</feature>
<evidence type="ECO:0000256" key="3">
    <source>
        <dbReference type="PROSITE-ProRule" id="PRU00090"/>
    </source>
</evidence>
<protein>
    <recommendedName>
        <fullName evidence="6">FZ domain-containing protein</fullName>
    </recommendedName>
</protein>
<keyword evidence="2 3" id="KW-1015">Disulfide bond</keyword>
<dbReference type="SMART" id="SM00063">
    <property type="entry name" value="FRI"/>
    <property type="match status" value="1"/>
</dbReference>
<dbReference type="Gene3D" id="1.10.2000.10">
    <property type="entry name" value="Frizzled cysteine-rich domain"/>
    <property type="match status" value="1"/>
</dbReference>